<accession>A0ABU2BKG2</accession>
<reference evidence="7 8" key="1">
    <citation type="submission" date="2023-07" db="EMBL/GenBank/DDBJ databases">
        <title>Sequencing the genomes of 1000 actinobacteria strains.</title>
        <authorList>
            <person name="Klenk H.-P."/>
        </authorList>
    </citation>
    <scope>NUCLEOTIDE SEQUENCE [LARGE SCALE GENOMIC DNA]</scope>
    <source>
        <strain evidence="7 8">DSM 20167</strain>
    </source>
</reference>
<keyword evidence="1" id="KW-0805">Transcription regulation</keyword>
<evidence type="ECO:0000256" key="2">
    <source>
        <dbReference type="ARBA" id="ARBA00023125"/>
    </source>
</evidence>
<dbReference type="InterPro" id="IPR036388">
    <property type="entry name" value="WH-like_DNA-bd_sf"/>
</dbReference>
<dbReference type="InterPro" id="IPR050707">
    <property type="entry name" value="HTH_MetabolicPath_Reg"/>
</dbReference>
<evidence type="ECO:0000256" key="4">
    <source>
        <dbReference type="SAM" id="MobiDB-lite"/>
    </source>
</evidence>
<dbReference type="Pfam" id="PF09339">
    <property type="entry name" value="HTH_IclR"/>
    <property type="match status" value="1"/>
</dbReference>
<dbReference type="InterPro" id="IPR005471">
    <property type="entry name" value="Tscrpt_reg_IclR_N"/>
</dbReference>
<keyword evidence="2 7" id="KW-0238">DNA-binding</keyword>
<dbReference type="EMBL" id="JAVDYI010000001">
    <property type="protein sequence ID" value="MDR7359127.1"/>
    <property type="molecule type" value="Genomic_DNA"/>
</dbReference>
<feature type="compositionally biased region" description="Polar residues" evidence="4">
    <location>
        <begin position="1"/>
        <end position="20"/>
    </location>
</feature>
<evidence type="ECO:0000259" key="6">
    <source>
        <dbReference type="PROSITE" id="PS51078"/>
    </source>
</evidence>
<dbReference type="InterPro" id="IPR029016">
    <property type="entry name" value="GAF-like_dom_sf"/>
</dbReference>
<dbReference type="PANTHER" id="PTHR30136">
    <property type="entry name" value="HELIX-TURN-HELIX TRANSCRIPTIONAL REGULATOR, ICLR FAMILY"/>
    <property type="match status" value="1"/>
</dbReference>
<dbReference type="PROSITE" id="PS51077">
    <property type="entry name" value="HTH_ICLR"/>
    <property type="match status" value="1"/>
</dbReference>
<keyword evidence="3" id="KW-0804">Transcription</keyword>
<name>A0ABU2BKG2_9MICC</name>
<evidence type="ECO:0000256" key="1">
    <source>
        <dbReference type="ARBA" id="ARBA00023015"/>
    </source>
</evidence>
<dbReference type="InterPro" id="IPR036390">
    <property type="entry name" value="WH_DNA-bd_sf"/>
</dbReference>
<comment type="caution">
    <text evidence="7">The sequence shown here is derived from an EMBL/GenBank/DDBJ whole genome shotgun (WGS) entry which is preliminary data.</text>
</comment>
<sequence length="278" mass="29293">MTNSTPDAAASDSKSWTDGATQPPIESVDRALQLALILRFGGTLTVTEAAARLGVAVSTAHRLLAALSYRGFAGQDRERRYVAGPVLAAHAVGAIARSSLRDLARPALERLHARLHETVGFMVLEMGSVRFLDGIDEMEQNLRVVIRVGDKLPALESAGGKAMLAQLRNDDLAAVTSASGVPAPLDERAGSEGGSLATLKRHLAVVRRNGYGVNLEETSPGICGVGVAIPTTGQPLGAFTTVLPTARFHRDELKGYVEALAQAADETGRRIADLTRAL</sequence>
<evidence type="ECO:0000256" key="3">
    <source>
        <dbReference type="ARBA" id="ARBA00023163"/>
    </source>
</evidence>
<keyword evidence="8" id="KW-1185">Reference proteome</keyword>
<evidence type="ECO:0000313" key="8">
    <source>
        <dbReference type="Proteomes" id="UP001183817"/>
    </source>
</evidence>
<protein>
    <submittedName>
        <fullName evidence="7">DNA-binding IclR family transcriptional regulator</fullName>
    </submittedName>
</protein>
<gene>
    <name evidence="7" type="ORF">J2S64_002818</name>
</gene>
<evidence type="ECO:0000313" key="7">
    <source>
        <dbReference type="EMBL" id="MDR7359127.1"/>
    </source>
</evidence>
<dbReference type="Gene3D" id="3.30.450.40">
    <property type="match status" value="1"/>
</dbReference>
<feature type="domain" description="IclR-ED" evidence="6">
    <location>
        <begin position="86"/>
        <end position="273"/>
    </location>
</feature>
<dbReference type="Proteomes" id="UP001183817">
    <property type="component" value="Unassembled WGS sequence"/>
</dbReference>
<proteinExistence type="predicted"/>
<dbReference type="SUPFAM" id="SSF46785">
    <property type="entry name" value="Winged helix' DNA-binding domain"/>
    <property type="match status" value="1"/>
</dbReference>
<dbReference type="PANTHER" id="PTHR30136:SF35">
    <property type="entry name" value="HTH-TYPE TRANSCRIPTIONAL REGULATOR RV1719"/>
    <property type="match status" value="1"/>
</dbReference>
<dbReference type="InterPro" id="IPR014757">
    <property type="entry name" value="Tscrpt_reg_IclR_C"/>
</dbReference>
<feature type="domain" description="HTH iclR-type" evidence="5">
    <location>
        <begin position="25"/>
        <end position="85"/>
    </location>
</feature>
<feature type="region of interest" description="Disordered" evidence="4">
    <location>
        <begin position="1"/>
        <end position="22"/>
    </location>
</feature>
<organism evidence="7 8">
    <name type="scientific">Paeniglutamicibacter sulfureus</name>
    <dbReference type="NCBI Taxonomy" id="43666"/>
    <lineage>
        <taxon>Bacteria</taxon>
        <taxon>Bacillati</taxon>
        <taxon>Actinomycetota</taxon>
        <taxon>Actinomycetes</taxon>
        <taxon>Micrococcales</taxon>
        <taxon>Micrococcaceae</taxon>
        <taxon>Paeniglutamicibacter</taxon>
    </lineage>
</organism>
<dbReference type="GO" id="GO:0003677">
    <property type="term" value="F:DNA binding"/>
    <property type="evidence" value="ECO:0007669"/>
    <property type="project" value="UniProtKB-KW"/>
</dbReference>
<dbReference type="RefSeq" id="WP_310291380.1">
    <property type="nucleotide sequence ID" value="NZ_BAAAWO010000001.1"/>
</dbReference>
<dbReference type="SMART" id="SM00346">
    <property type="entry name" value="HTH_ICLR"/>
    <property type="match status" value="1"/>
</dbReference>
<dbReference type="SUPFAM" id="SSF55781">
    <property type="entry name" value="GAF domain-like"/>
    <property type="match status" value="1"/>
</dbReference>
<evidence type="ECO:0000259" key="5">
    <source>
        <dbReference type="PROSITE" id="PS51077"/>
    </source>
</evidence>
<dbReference type="Gene3D" id="1.10.10.10">
    <property type="entry name" value="Winged helix-like DNA-binding domain superfamily/Winged helix DNA-binding domain"/>
    <property type="match status" value="1"/>
</dbReference>
<dbReference type="Pfam" id="PF01614">
    <property type="entry name" value="IclR_C"/>
    <property type="match status" value="1"/>
</dbReference>
<dbReference type="PROSITE" id="PS51078">
    <property type="entry name" value="ICLR_ED"/>
    <property type="match status" value="1"/>
</dbReference>